<dbReference type="PANTHER" id="PTHR33977">
    <property type="entry name" value="ZINC ION BINDING PROTEIN"/>
    <property type="match status" value="1"/>
</dbReference>
<dbReference type="Proteomes" id="UP001652625">
    <property type="component" value="Chromosome 13"/>
</dbReference>
<evidence type="ECO:0000313" key="2">
    <source>
        <dbReference type="Proteomes" id="UP001652625"/>
    </source>
</evidence>
<organism evidence="2 3">
    <name type="scientific">Hydra vulgaris</name>
    <name type="common">Hydra</name>
    <name type="synonym">Hydra attenuata</name>
    <dbReference type="NCBI Taxonomy" id="6087"/>
    <lineage>
        <taxon>Eukaryota</taxon>
        <taxon>Metazoa</taxon>
        <taxon>Cnidaria</taxon>
        <taxon>Hydrozoa</taxon>
        <taxon>Hydroidolina</taxon>
        <taxon>Anthoathecata</taxon>
        <taxon>Aplanulata</taxon>
        <taxon>Hydridae</taxon>
        <taxon>Hydra</taxon>
    </lineage>
</organism>
<dbReference type="Pfam" id="PF21056">
    <property type="entry name" value="ZSWIM1-3_RNaseH-like"/>
    <property type="match status" value="1"/>
</dbReference>
<evidence type="ECO:0000259" key="1">
    <source>
        <dbReference type="Pfam" id="PF21056"/>
    </source>
</evidence>
<accession>A0ABM4DA32</accession>
<keyword evidence="2" id="KW-1185">Reference proteome</keyword>
<dbReference type="InterPro" id="IPR048324">
    <property type="entry name" value="ZSWIM1-3_RNaseH-like"/>
</dbReference>
<sequence>MQTEHQKNMFQRFGHPGVCIDSTYGTNGYGLLLITMFVVDELGEGQPAGWCLATTDSFYFMKVFFCKLKENFDNISPIWIMTDMAAQYYEAFCDSCSPRKFWCTWHVDRAWRDEFHKKIKNIEVESDVYKRLKFILQLCDRKLLDDYLYSLMLYLKFFAVTQLFAKYFQKYWVCEKHFRAFCYRFRHGINTNMYLESFHKTFRYFYLNGKHYKRVDNCLFELLKFNGDKMYERLIQLTKGKNSDKLNLIHSRHVASLHLPSSCVSAKNGKWLVQCEDNNDKYEVIKHQSMCNIIGCLTKCTECQVLSYKVY</sequence>
<reference evidence="3" key="1">
    <citation type="submission" date="2025-08" db="UniProtKB">
        <authorList>
            <consortium name="RefSeq"/>
        </authorList>
    </citation>
    <scope>IDENTIFICATION</scope>
</reference>
<dbReference type="GeneID" id="136089275"/>
<dbReference type="RefSeq" id="XP_065671212.1">
    <property type="nucleotide sequence ID" value="XM_065815140.1"/>
</dbReference>
<protein>
    <submittedName>
        <fullName evidence="3">Uncharacterized protein LOC136089275</fullName>
    </submittedName>
</protein>
<evidence type="ECO:0000313" key="3">
    <source>
        <dbReference type="RefSeq" id="XP_065671212.1"/>
    </source>
</evidence>
<dbReference type="PANTHER" id="PTHR33977:SF1">
    <property type="entry name" value="ZINC ION BINDING PROTEIN"/>
    <property type="match status" value="1"/>
</dbReference>
<proteinExistence type="predicted"/>
<gene>
    <name evidence="3" type="primary">LOC136089275</name>
</gene>
<feature type="domain" description="ZSWIM1/3 RNaseH-like" evidence="1">
    <location>
        <begin position="1"/>
        <end position="87"/>
    </location>
</feature>
<name>A0ABM4DA32_HYDVU</name>